<accession>A0A0J6F0U3</accession>
<comment type="caution">
    <text evidence="1">The sequence shown here is derived from an EMBL/GenBank/DDBJ whole genome shotgun (WGS) entry which is preliminary data.</text>
</comment>
<sequence>MVDPSFAFFIGNLHVCFHSRQAEPIPDKIYLTAVSNGENEAGVPPDVLDAFQYTLENGKNPCLKVGFKD</sequence>
<reference evidence="1 2" key="1">
    <citation type="journal article" date="2015" name="Int. J. Syst. Evol. Microbiol.">
        <title>Bacillus glycinifermentans sp. nov., isolated from fermented soybean paste.</title>
        <authorList>
            <person name="Kim S.J."/>
            <person name="Dunlap C.A."/>
            <person name="Kwon S.W."/>
            <person name="Rooney A.P."/>
        </authorList>
    </citation>
    <scope>NUCLEOTIDE SEQUENCE [LARGE SCALE GENOMIC DNA]</scope>
    <source>
        <strain evidence="1 2">GO-13</strain>
    </source>
</reference>
<proteinExistence type="predicted"/>
<name>A0A0J6F0U3_9BACI</name>
<accession>A0A0J6H7S5</accession>
<dbReference type="EMBL" id="LECW02000026">
    <property type="protein sequence ID" value="KRT92888.1"/>
    <property type="molecule type" value="Genomic_DNA"/>
</dbReference>
<evidence type="ECO:0000313" key="1">
    <source>
        <dbReference type="EMBL" id="KRT92888.1"/>
    </source>
</evidence>
<dbReference type="AlphaFoldDB" id="A0A0J6F0U3"/>
<organism evidence="1 2">
    <name type="scientific">Bacillus glycinifermentans</name>
    <dbReference type="NCBI Taxonomy" id="1664069"/>
    <lineage>
        <taxon>Bacteria</taxon>
        <taxon>Bacillati</taxon>
        <taxon>Bacillota</taxon>
        <taxon>Bacilli</taxon>
        <taxon>Bacillales</taxon>
        <taxon>Bacillaceae</taxon>
        <taxon>Bacillus</taxon>
    </lineage>
</organism>
<protein>
    <submittedName>
        <fullName evidence="1">Uncharacterized protein</fullName>
    </submittedName>
</protein>
<gene>
    <name evidence="1" type="ORF">AB447_221660</name>
</gene>
<dbReference type="Proteomes" id="UP000036168">
    <property type="component" value="Unassembled WGS sequence"/>
</dbReference>
<dbReference type="PATRIC" id="fig|1664069.3.peg.5250"/>
<evidence type="ECO:0000313" key="2">
    <source>
        <dbReference type="Proteomes" id="UP000036168"/>
    </source>
</evidence>